<dbReference type="RefSeq" id="XP_002787801.1">
    <property type="nucleotide sequence ID" value="XM_002787755.1"/>
</dbReference>
<evidence type="ECO:0000313" key="2">
    <source>
        <dbReference type="Proteomes" id="UP000007800"/>
    </source>
</evidence>
<reference evidence="1 2" key="1">
    <citation type="submission" date="2008-07" db="EMBL/GenBank/DDBJ databases">
        <authorList>
            <person name="El-Sayed N."/>
            <person name="Caler E."/>
            <person name="Inman J."/>
            <person name="Amedeo P."/>
            <person name="Hass B."/>
            <person name="Wortman J."/>
        </authorList>
    </citation>
    <scope>NUCLEOTIDE SEQUENCE [LARGE SCALE GENOMIC DNA]</scope>
    <source>
        <strain evidence="2">ATCC 50983 / TXsc</strain>
    </source>
</reference>
<evidence type="ECO:0000313" key="1">
    <source>
        <dbReference type="EMBL" id="EER19597.1"/>
    </source>
</evidence>
<dbReference type="OMA" id="ITQFAVK"/>
<accession>C5K7R2</accession>
<dbReference type="PANTHER" id="PTHR28457">
    <property type="entry name" value="COILED-COIL DOMAIN-CONTAINING PROTEIN 189"/>
    <property type="match status" value="1"/>
</dbReference>
<sequence>MVRHSVQRPHFSIKVFTLEEVKSITQFAVKTFFAHFLLYMYMGMPQRQLVVRGFPSEVGKTSVTHEEFLKQQECYDFAEEQKPTVRELPNRVKDAIELYAKEIMNKFDRKMDEQETRLNP</sequence>
<dbReference type="OrthoDB" id="422531at2759"/>
<name>C5K7R2_PERM5</name>
<dbReference type="Pfam" id="PF14769">
    <property type="entry name" value="CLAMP"/>
    <property type="match status" value="1"/>
</dbReference>
<dbReference type="InterPro" id="IPR032727">
    <property type="entry name" value="CLAMP"/>
</dbReference>
<protein>
    <submittedName>
        <fullName evidence="1">Uncharacterized protein</fullName>
    </submittedName>
</protein>
<organism evidence="2">
    <name type="scientific">Perkinsus marinus (strain ATCC 50983 / TXsc)</name>
    <dbReference type="NCBI Taxonomy" id="423536"/>
    <lineage>
        <taxon>Eukaryota</taxon>
        <taxon>Sar</taxon>
        <taxon>Alveolata</taxon>
        <taxon>Perkinsozoa</taxon>
        <taxon>Perkinsea</taxon>
        <taxon>Perkinsida</taxon>
        <taxon>Perkinsidae</taxon>
        <taxon>Perkinsus</taxon>
    </lineage>
</organism>
<proteinExistence type="predicted"/>
<dbReference type="PANTHER" id="PTHR28457:SF1">
    <property type="entry name" value="CILIA- AND FLAGELLA-ASSOCIATED PROTEIN 119"/>
    <property type="match status" value="1"/>
</dbReference>
<dbReference type="AlphaFoldDB" id="C5K7R2"/>
<dbReference type="EMBL" id="GG671079">
    <property type="protein sequence ID" value="EER19597.1"/>
    <property type="molecule type" value="Genomic_DNA"/>
</dbReference>
<gene>
    <name evidence="1" type="ORF">Pmar_PMAR012579</name>
</gene>
<dbReference type="InParanoid" id="C5K7R2"/>
<dbReference type="GeneID" id="9057436"/>
<dbReference type="Proteomes" id="UP000007800">
    <property type="component" value="Unassembled WGS sequence"/>
</dbReference>
<keyword evidence="2" id="KW-1185">Reference proteome</keyword>